<dbReference type="GO" id="GO:0048038">
    <property type="term" value="F:quinone binding"/>
    <property type="evidence" value="ECO:0007669"/>
    <property type="project" value="InterPro"/>
</dbReference>
<feature type="binding site" evidence="3">
    <location>
        <position position="462"/>
    </location>
    <ligand>
        <name>Fe cation</name>
        <dbReference type="ChEBI" id="CHEBI:24875"/>
    </ligand>
</feature>
<feature type="domain" description="NADH:ubiquinone oxidoreductase 30kDa subunit" evidence="4">
    <location>
        <begin position="36"/>
        <end position="91"/>
    </location>
</feature>
<sequence>MIKNEIEVAPAAMRTAFAERLEHGSVLGAYATYQGVRYLFMEKHGVQVLSARVDAEEVAAVSGTCPGLSWDEREMADEFGVAFDALPDARPFRPANGELASAVVATGPGVTQVVVGPVHAGIIEPGRFTFSSGGETIAHLDFQMGYSYRRLEQGVEGADPLDLAPRVARVCGACSASRSLAYAMAVESISDTRVSDPVQIARQIIVELERVYNHLFDLAVCSAAAGWGFGQATGLGLKERALRVCHAATGHRMLFDAIVPGGVSNGVLEDREQVQSLVIMLQEAVEQYLGAIFDNSSLLSRWNETGTLTYEAARALAVVGPAHRASGGSLDVRDAAPYGAYRWMPIAVAREEGGDVLARCRVKIAELRGSFGIIKRAFEHLGGSPLDRSPVMPPETGDTVTVVEGPRGAETVALTLRGSVVERLHFISASYRNWPAVAHATMGNIVPDAPLVNKSFNLCYACADR</sequence>
<dbReference type="Pfam" id="PF00374">
    <property type="entry name" value="NiFeSe_Hases"/>
    <property type="match status" value="1"/>
</dbReference>
<reference evidence="6 7" key="1">
    <citation type="journal article" date="2022" name="ISME Commun">
        <title>Vulcanimicrobium alpinus gen. nov. sp. nov., the first cultivated representative of the candidate phylum 'Eremiobacterota', is a metabolically versatile aerobic anoxygenic phototroph.</title>
        <authorList>
            <person name="Yabe S."/>
            <person name="Muto K."/>
            <person name="Abe K."/>
            <person name="Yokota A."/>
            <person name="Staudigel H."/>
            <person name="Tebo B.M."/>
        </authorList>
    </citation>
    <scope>NUCLEOTIDE SEQUENCE [LARGE SCALE GENOMIC DNA]</scope>
    <source>
        <strain evidence="6 7">WC8-2</strain>
    </source>
</reference>
<dbReference type="InterPro" id="IPR029014">
    <property type="entry name" value="NiFe-Hase_large"/>
</dbReference>
<dbReference type="GO" id="GO:0016151">
    <property type="term" value="F:nickel cation binding"/>
    <property type="evidence" value="ECO:0007669"/>
    <property type="project" value="InterPro"/>
</dbReference>
<dbReference type="SUPFAM" id="SSF143243">
    <property type="entry name" value="Nqo5-like"/>
    <property type="match status" value="1"/>
</dbReference>
<dbReference type="Gene3D" id="1.10.645.10">
    <property type="entry name" value="Cytochrome-c3 Hydrogenase, chain B"/>
    <property type="match status" value="1"/>
</dbReference>
<feature type="binding site" evidence="3">
    <location>
        <position position="174"/>
    </location>
    <ligand>
        <name>Ni(2+)</name>
        <dbReference type="ChEBI" id="CHEBI:49786"/>
    </ligand>
</feature>
<dbReference type="GO" id="GO:0051287">
    <property type="term" value="F:NAD binding"/>
    <property type="evidence" value="ECO:0007669"/>
    <property type="project" value="InterPro"/>
</dbReference>
<dbReference type="AlphaFoldDB" id="A0AAN1XYZ4"/>
<name>A0AAN1XYZ4_UNVUL</name>
<evidence type="ECO:0000259" key="5">
    <source>
        <dbReference type="Pfam" id="PF00346"/>
    </source>
</evidence>
<feature type="binding site" evidence="3">
    <location>
        <position position="152"/>
    </location>
    <ligand>
        <name>Mg(2+)</name>
        <dbReference type="ChEBI" id="CHEBI:18420"/>
    </ligand>
</feature>
<evidence type="ECO:0000313" key="7">
    <source>
        <dbReference type="Proteomes" id="UP001317532"/>
    </source>
</evidence>
<dbReference type="InterPro" id="IPR001135">
    <property type="entry name" value="NADH_Q_OxRdtase_suD"/>
</dbReference>
<comment type="cofactor">
    <cofactor evidence="3">
        <name>Fe cation</name>
        <dbReference type="ChEBI" id="CHEBI:24875"/>
    </cofactor>
</comment>
<feature type="binding site" evidence="3">
    <location>
        <position position="171"/>
    </location>
    <ligand>
        <name>Ni(2+)</name>
        <dbReference type="ChEBI" id="CHEBI:49786"/>
    </ligand>
</feature>
<organism evidence="6 7">
    <name type="scientific">Vulcanimicrobium alpinum</name>
    <dbReference type="NCBI Taxonomy" id="3016050"/>
    <lineage>
        <taxon>Bacteria</taxon>
        <taxon>Bacillati</taxon>
        <taxon>Vulcanimicrobiota</taxon>
        <taxon>Vulcanimicrobiia</taxon>
        <taxon>Vulcanimicrobiales</taxon>
        <taxon>Vulcanimicrobiaceae</taxon>
        <taxon>Vulcanimicrobium</taxon>
    </lineage>
</organism>
<feature type="domain" description="NADH-quinone oxidoreductase subunit D" evidence="5">
    <location>
        <begin position="238"/>
        <end position="384"/>
    </location>
</feature>
<feature type="binding site" evidence="3">
    <location>
        <position position="174"/>
    </location>
    <ligand>
        <name>Fe cation</name>
        <dbReference type="ChEBI" id="CHEBI:24875"/>
    </ligand>
</feature>
<feature type="binding site" evidence="3">
    <location>
        <position position="459"/>
    </location>
    <ligand>
        <name>Ni(2+)</name>
        <dbReference type="ChEBI" id="CHEBI:49786"/>
    </ligand>
</feature>
<dbReference type="PANTHER" id="PTHR43485">
    <property type="entry name" value="HYDROGENASE-4 COMPONENT G"/>
    <property type="match status" value="1"/>
</dbReference>
<gene>
    <name evidence="6" type="ORF">WPS_32420</name>
</gene>
<accession>A0AAN1XYZ4</accession>
<protein>
    <submittedName>
        <fullName evidence="6">Formate hydrogenlyase</fullName>
    </submittedName>
</protein>
<keyword evidence="7" id="KW-1185">Reference proteome</keyword>
<dbReference type="InterPro" id="IPR001501">
    <property type="entry name" value="Ni-dep_hyd_lsu"/>
</dbReference>
<dbReference type="Pfam" id="PF00346">
    <property type="entry name" value="Complex1_49kDa"/>
    <property type="match status" value="1"/>
</dbReference>
<dbReference type="Proteomes" id="UP001317532">
    <property type="component" value="Chromosome"/>
</dbReference>
<dbReference type="SUPFAM" id="SSF56762">
    <property type="entry name" value="HydB/Nqo4-like"/>
    <property type="match status" value="1"/>
</dbReference>
<dbReference type="InterPro" id="IPR037232">
    <property type="entry name" value="NADH_quin_OxRdtase_su_C/D-like"/>
</dbReference>
<comment type="cofactor">
    <cofactor evidence="3">
        <name>Ni(2+)</name>
        <dbReference type="ChEBI" id="CHEBI:49786"/>
    </cofactor>
</comment>
<evidence type="ECO:0000256" key="1">
    <source>
        <dbReference type="ARBA" id="ARBA00023002"/>
    </source>
</evidence>
<keyword evidence="2" id="KW-0520">NAD</keyword>
<dbReference type="KEGG" id="vab:WPS_32420"/>
<dbReference type="PANTHER" id="PTHR43485:SF1">
    <property type="entry name" value="FORMATE HYDROGENLYASE SUBUNIT 5-RELATED"/>
    <property type="match status" value="1"/>
</dbReference>
<dbReference type="InterPro" id="IPR052197">
    <property type="entry name" value="ComplexI_49kDa-like"/>
</dbReference>
<keyword evidence="1" id="KW-0560">Oxidoreductase</keyword>
<evidence type="ECO:0000259" key="4">
    <source>
        <dbReference type="Pfam" id="PF00329"/>
    </source>
</evidence>
<keyword evidence="3" id="KW-0479">Metal-binding</keyword>
<keyword evidence="3" id="KW-0408">Iron</keyword>
<dbReference type="InterPro" id="IPR001268">
    <property type="entry name" value="NADH_UbQ_OxRdtase_30kDa_su"/>
</dbReference>
<evidence type="ECO:0000256" key="2">
    <source>
        <dbReference type="ARBA" id="ARBA00023027"/>
    </source>
</evidence>
<proteinExistence type="predicted"/>
<dbReference type="Pfam" id="PF00329">
    <property type="entry name" value="Complex1_30kDa"/>
    <property type="match status" value="1"/>
</dbReference>
<evidence type="ECO:0000256" key="3">
    <source>
        <dbReference type="PIRSR" id="PIRSR601501-1"/>
    </source>
</evidence>
<dbReference type="EMBL" id="AP025523">
    <property type="protein sequence ID" value="BDE07966.1"/>
    <property type="molecule type" value="Genomic_DNA"/>
</dbReference>
<keyword evidence="3" id="KW-0533">Nickel</keyword>
<dbReference type="GO" id="GO:0016651">
    <property type="term" value="F:oxidoreductase activity, acting on NAD(P)H"/>
    <property type="evidence" value="ECO:0007669"/>
    <property type="project" value="InterPro"/>
</dbReference>
<keyword evidence="3" id="KW-0460">Magnesium</keyword>
<dbReference type="GO" id="GO:0008137">
    <property type="term" value="F:NADH dehydrogenase (ubiquinone) activity"/>
    <property type="evidence" value="ECO:0007669"/>
    <property type="project" value="InterPro"/>
</dbReference>
<evidence type="ECO:0000313" key="6">
    <source>
        <dbReference type="EMBL" id="BDE07966.1"/>
    </source>
</evidence>